<feature type="transmembrane region" description="Helical" evidence="12">
    <location>
        <begin position="115"/>
        <end position="136"/>
    </location>
</feature>
<evidence type="ECO:0000256" key="2">
    <source>
        <dbReference type="ARBA" id="ARBA00022448"/>
    </source>
</evidence>
<evidence type="ECO:0000256" key="8">
    <source>
        <dbReference type="ARBA" id="ARBA00023065"/>
    </source>
</evidence>
<keyword evidence="15" id="KW-1185">Reference proteome</keyword>
<evidence type="ECO:0000256" key="11">
    <source>
        <dbReference type="SAM" id="MobiDB-lite"/>
    </source>
</evidence>
<evidence type="ECO:0000256" key="12">
    <source>
        <dbReference type="SAM" id="Phobius"/>
    </source>
</evidence>
<evidence type="ECO:0000256" key="10">
    <source>
        <dbReference type="ARBA" id="ARBA00023303"/>
    </source>
</evidence>
<keyword evidence="7 12" id="KW-1133">Transmembrane helix</keyword>
<reference evidence="14 15" key="1">
    <citation type="journal article" date="2016" name="Arch. Microbiol.">
        <title>Streptomyces zhihengii sp. nov., isolated from rhizospheric soil of Psammosilene tunicoides.</title>
        <authorList>
            <person name="Huang M.J."/>
            <person name="Fei J.J."/>
            <person name="Salam N."/>
            <person name="Kim C.J."/>
            <person name="Hozzein W.N."/>
            <person name="Xiao M."/>
            <person name="Huang H.Q."/>
            <person name="Li W.J."/>
        </authorList>
    </citation>
    <scope>NUCLEOTIDE SEQUENCE [LARGE SCALE GENOMIC DNA]</scope>
    <source>
        <strain evidence="14 15">YIM T102</strain>
    </source>
</reference>
<sequence length="170" mass="18357">MTLAYFLVPLEHFGTDRPLLSWAVFIALLVSVALLLLVQIRDVLTDDPRARPGIVIPLLVCLTVVVFAGAYHVLARHPGEFSGLSTRTDALYFTVVTLATVGYGDIVPTGQSARVVTMVQILYTFVFLTAATTTLSRRLRSRVGERLGVRIDGPDGPDEPGPSAPEPGAR</sequence>
<dbReference type="PANTHER" id="PTHR10027">
    <property type="entry name" value="CALCIUM-ACTIVATED POTASSIUM CHANNEL ALPHA CHAIN"/>
    <property type="match status" value="1"/>
</dbReference>
<feature type="transmembrane region" description="Helical" evidence="12">
    <location>
        <begin position="52"/>
        <end position="74"/>
    </location>
</feature>
<feature type="transmembrane region" description="Helical" evidence="12">
    <location>
        <begin position="20"/>
        <end position="40"/>
    </location>
</feature>
<evidence type="ECO:0000313" key="15">
    <source>
        <dbReference type="Proteomes" id="UP000664109"/>
    </source>
</evidence>
<accession>A0ABS2V2D1</accession>
<dbReference type="Gene3D" id="1.10.287.70">
    <property type="match status" value="1"/>
</dbReference>
<keyword evidence="8" id="KW-0406">Ion transport</keyword>
<keyword evidence="4 12" id="KW-0812">Transmembrane</keyword>
<keyword evidence="5" id="KW-0631">Potassium channel</keyword>
<keyword evidence="10 14" id="KW-0407">Ion channel</keyword>
<dbReference type="Pfam" id="PF07885">
    <property type="entry name" value="Ion_trans_2"/>
    <property type="match status" value="1"/>
</dbReference>
<feature type="region of interest" description="Disordered" evidence="11">
    <location>
        <begin position="148"/>
        <end position="170"/>
    </location>
</feature>
<dbReference type="InterPro" id="IPR013099">
    <property type="entry name" value="K_chnl_dom"/>
</dbReference>
<feature type="compositionally biased region" description="Pro residues" evidence="11">
    <location>
        <begin position="159"/>
        <end position="170"/>
    </location>
</feature>
<evidence type="ECO:0000259" key="13">
    <source>
        <dbReference type="Pfam" id="PF07885"/>
    </source>
</evidence>
<dbReference type="PANTHER" id="PTHR10027:SF10">
    <property type="entry name" value="SLOWPOKE 2, ISOFORM D"/>
    <property type="match status" value="1"/>
</dbReference>
<keyword evidence="9 12" id="KW-0472">Membrane</keyword>
<evidence type="ECO:0000256" key="3">
    <source>
        <dbReference type="ARBA" id="ARBA00022538"/>
    </source>
</evidence>
<keyword evidence="2" id="KW-0813">Transport</keyword>
<comment type="caution">
    <text evidence="14">The sequence shown here is derived from an EMBL/GenBank/DDBJ whole genome shotgun (WGS) entry which is preliminary data.</text>
</comment>
<evidence type="ECO:0000256" key="6">
    <source>
        <dbReference type="ARBA" id="ARBA00022958"/>
    </source>
</evidence>
<keyword evidence="3" id="KW-0633">Potassium transport</keyword>
<evidence type="ECO:0000256" key="5">
    <source>
        <dbReference type="ARBA" id="ARBA00022826"/>
    </source>
</evidence>
<keyword evidence="6" id="KW-0630">Potassium</keyword>
<organism evidence="14 15">
    <name type="scientific">Streptomyces zhihengii</name>
    <dbReference type="NCBI Taxonomy" id="1818004"/>
    <lineage>
        <taxon>Bacteria</taxon>
        <taxon>Bacillati</taxon>
        <taxon>Actinomycetota</taxon>
        <taxon>Actinomycetes</taxon>
        <taxon>Kitasatosporales</taxon>
        <taxon>Streptomycetaceae</taxon>
        <taxon>Streptomyces</taxon>
    </lineage>
</organism>
<name>A0ABS2V2D1_9ACTN</name>
<dbReference type="InterPro" id="IPR047871">
    <property type="entry name" value="K_chnl_Slo-like"/>
</dbReference>
<proteinExistence type="predicted"/>
<protein>
    <submittedName>
        <fullName evidence="14">Two pore domain potassium channel family protein</fullName>
    </submittedName>
</protein>
<evidence type="ECO:0000256" key="4">
    <source>
        <dbReference type="ARBA" id="ARBA00022692"/>
    </source>
</evidence>
<evidence type="ECO:0000313" key="14">
    <source>
        <dbReference type="EMBL" id="MBM9623175.1"/>
    </source>
</evidence>
<evidence type="ECO:0000256" key="7">
    <source>
        <dbReference type="ARBA" id="ARBA00022989"/>
    </source>
</evidence>
<dbReference type="Proteomes" id="UP000664109">
    <property type="component" value="Unassembled WGS sequence"/>
</dbReference>
<evidence type="ECO:0000256" key="9">
    <source>
        <dbReference type="ARBA" id="ARBA00023136"/>
    </source>
</evidence>
<gene>
    <name evidence="14" type="ORF">JE024_31740</name>
</gene>
<feature type="domain" description="Potassium channel" evidence="13">
    <location>
        <begin position="60"/>
        <end position="140"/>
    </location>
</feature>
<evidence type="ECO:0000256" key="1">
    <source>
        <dbReference type="ARBA" id="ARBA00004141"/>
    </source>
</evidence>
<comment type="subcellular location">
    <subcellularLocation>
        <location evidence="1">Membrane</location>
        <topology evidence="1">Multi-pass membrane protein</topology>
    </subcellularLocation>
</comment>
<dbReference type="EMBL" id="JAFEJA010000002">
    <property type="protein sequence ID" value="MBM9623175.1"/>
    <property type="molecule type" value="Genomic_DNA"/>
</dbReference>
<dbReference type="GO" id="GO:0034220">
    <property type="term" value="P:monoatomic ion transmembrane transport"/>
    <property type="evidence" value="ECO:0007669"/>
    <property type="project" value="UniProtKB-KW"/>
</dbReference>
<dbReference type="SUPFAM" id="SSF81324">
    <property type="entry name" value="Voltage-gated potassium channels"/>
    <property type="match status" value="1"/>
</dbReference>